<gene>
    <name evidence="1" type="ORF">AWM79_18995</name>
</gene>
<dbReference type="EMBL" id="CP014135">
    <property type="protein sequence ID" value="AMB87265.1"/>
    <property type="molecule type" value="Genomic_DNA"/>
</dbReference>
<keyword evidence="1" id="KW-0328">Glycosyltransferase</keyword>
<dbReference type="Gene3D" id="3.40.50.2020">
    <property type="match status" value="1"/>
</dbReference>
<keyword evidence="1" id="KW-0808">Transferase</keyword>
<name>A0A0X1T5A6_PSEAA</name>
<dbReference type="GO" id="GO:0016757">
    <property type="term" value="F:glycosyltransferase activity"/>
    <property type="evidence" value="ECO:0007669"/>
    <property type="project" value="UniProtKB-KW"/>
</dbReference>
<dbReference type="InterPro" id="IPR029057">
    <property type="entry name" value="PRTase-like"/>
</dbReference>
<dbReference type="RefSeq" id="WP_060783532.1">
    <property type="nucleotide sequence ID" value="NZ_CP014135.1"/>
</dbReference>
<keyword evidence="2" id="KW-1185">Reference proteome</keyword>
<accession>A0A0X1T5A6</accession>
<evidence type="ECO:0000313" key="2">
    <source>
        <dbReference type="Proteomes" id="UP000063229"/>
    </source>
</evidence>
<dbReference type="SUPFAM" id="SSF53271">
    <property type="entry name" value="PRTase-like"/>
    <property type="match status" value="1"/>
</dbReference>
<dbReference type="AlphaFoldDB" id="A0A0X1T5A6"/>
<dbReference type="OrthoDB" id="6952519at2"/>
<organism evidence="1 2">
    <name type="scientific">Pseudomonas agarici</name>
    <dbReference type="NCBI Taxonomy" id="46677"/>
    <lineage>
        <taxon>Bacteria</taxon>
        <taxon>Pseudomonadati</taxon>
        <taxon>Pseudomonadota</taxon>
        <taxon>Gammaproteobacteria</taxon>
        <taxon>Pseudomonadales</taxon>
        <taxon>Pseudomonadaceae</taxon>
        <taxon>Pseudomonas</taxon>
    </lineage>
</organism>
<dbReference type="InterPro" id="IPR000836">
    <property type="entry name" value="PRTase_dom"/>
</dbReference>
<dbReference type="CDD" id="cd06223">
    <property type="entry name" value="PRTases_typeI"/>
    <property type="match status" value="1"/>
</dbReference>
<sequence length="327" mass="36576">MDKPVLPFSYEQLDRWVASLRSRLADEAFACVVGILRGGAPLALMVSHATGLMPAFLRYERGSRLVRWDSSLPIPAPGSKVLLCEDIAGAGYTLADCIEFLQGHGLSLKTMTAGFDDLSRIRPDYTLDGRGAFLLFPWERHSHTAEYRARWQATAGGQTGPVGDDHDYETYGIDLDGILLPDIARQRYAADLHQALRERDRLEPFDPPAWLALSRVRAIITGRPEMDRARTQHWLDLHGYSGISLLMRDVSTHDDSLEQVSAHKATAALQLGCTHFVESDARQAILISTRLPLLRVIWWEAQVRRGRVIGAHDWGHVPQQLEGVQRA</sequence>
<protein>
    <submittedName>
        <fullName evidence="1">Phosphoribosyltransferase</fullName>
    </submittedName>
</protein>
<proteinExistence type="predicted"/>
<dbReference type="STRING" id="46677.AWM79_18995"/>
<dbReference type="Proteomes" id="UP000063229">
    <property type="component" value="Chromosome"/>
</dbReference>
<reference evidence="1 2" key="1">
    <citation type="submission" date="2016-01" db="EMBL/GenBank/DDBJ databases">
        <authorList>
            <person name="McClelland M."/>
            <person name="Jain A."/>
            <person name="Saraogi P."/>
            <person name="Mendelson R."/>
            <person name="Westerman R."/>
            <person name="SanMiguel P."/>
            <person name="Csonka L."/>
        </authorList>
    </citation>
    <scope>NUCLEOTIDE SEQUENCE [LARGE SCALE GENOMIC DNA]</scope>
    <source>
        <strain evidence="1 2">NCPPB 2472</strain>
    </source>
</reference>
<evidence type="ECO:0000313" key="1">
    <source>
        <dbReference type="EMBL" id="AMB87265.1"/>
    </source>
</evidence>
<dbReference type="KEGG" id="pagb:AWM79_18995"/>